<dbReference type="Proteomes" id="UP000196151">
    <property type="component" value="Chromosome"/>
</dbReference>
<feature type="transmembrane region" description="Helical" evidence="6">
    <location>
        <begin position="78"/>
        <end position="100"/>
    </location>
</feature>
<evidence type="ECO:0000256" key="2">
    <source>
        <dbReference type="ARBA" id="ARBA00022525"/>
    </source>
</evidence>
<evidence type="ECO:0000259" key="7">
    <source>
        <dbReference type="Pfam" id="PF00746"/>
    </source>
</evidence>
<dbReference type="AlphaFoldDB" id="A0A200IZS5"/>
<keyword evidence="1" id="KW-0134">Cell wall</keyword>
<reference evidence="8" key="1">
    <citation type="submission" date="2017-05" db="EMBL/GenBank/DDBJ databases">
        <title>The Genome Sequence of Enterococcus sp. 9D6_DIV0238.</title>
        <authorList>
            <consortium name="The Broad Institute Genomics Platform"/>
            <consortium name="The Broad Institute Genomic Center for Infectious Diseases"/>
            <person name="Earl A."/>
            <person name="Manson A."/>
            <person name="Schwartman J."/>
            <person name="Gilmore M."/>
            <person name="Abouelleil A."/>
            <person name="Cao P."/>
            <person name="Chapman S."/>
            <person name="Cusick C."/>
            <person name="Shea T."/>
            <person name="Young S."/>
            <person name="Neafsey D."/>
            <person name="Nusbaum C."/>
            <person name="Birren B."/>
        </authorList>
    </citation>
    <scope>NUCLEOTIDE SEQUENCE [LARGE SCALE GENOMIC DNA]</scope>
    <source>
        <strain evidence="8">9D6_DIV0238</strain>
    </source>
</reference>
<dbReference type="EMBL" id="NIBQ01000003">
    <property type="protein sequence ID" value="OUZ30438.1"/>
    <property type="molecule type" value="Genomic_DNA"/>
</dbReference>
<keyword evidence="6" id="KW-1133">Transmembrane helix</keyword>
<dbReference type="NCBIfam" id="TIGR01167">
    <property type="entry name" value="LPXTG_anchor"/>
    <property type="match status" value="1"/>
</dbReference>
<accession>A0A200IZS5</accession>
<evidence type="ECO:0000256" key="6">
    <source>
        <dbReference type="SAM" id="Phobius"/>
    </source>
</evidence>
<keyword evidence="6" id="KW-0472">Membrane</keyword>
<feature type="compositionally biased region" description="Polar residues" evidence="5">
    <location>
        <begin position="49"/>
        <end position="61"/>
    </location>
</feature>
<organism evidence="8">
    <name type="scientific">Candidatus Enterococcus dunnyi</name>
    <dbReference type="NCBI Taxonomy" id="1834192"/>
    <lineage>
        <taxon>Bacteria</taxon>
        <taxon>Bacillati</taxon>
        <taxon>Bacillota</taxon>
        <taxon>Bacilli</taxon>
        <taxon>Lactobacillales</taxon>
        <taxon>Enterococcaceae</taxon>
        <taxon>Enterococcus</taxon>
    </lineage>
</organism>
<dbReference type="InterPro" id="IPR019931">
    <property type="entry name" value="LPXTG_anchor"/>
</dbReference>
<feature type="region of interest" description="Disordered" evidence="5">
    <location>
        <begin position="47"/>
        <end position="73"/>
    </location>
</feature>
<evidence type="ECO:0000313" key="10">
    <source>
        <dbReference type="Proteomes" id="UP000196151"/>
    </source>
</evidence>
<proteinExistence type="predicted"/>
<gene>
    <name evidence="9" type="ORF">A5889_002043</name>
    <name evidence="8" type="ORF">A5889_002726</name>
</gene>
<reference evidence="9" key="3">
    <citation type="submission" date="2024-03" db="EMBL/GenBank/DDBJ databases">
        <title>The Genome Sequence of Enterococcus sp. DIV0238c.</title>
        <authorList>
            <consortium name="The Broad Institute Genomics Platform"/>
            <consortium name="The Broad Institute Microbial Omics Core"/>
            <consortium name="The Broad Institute Genomic Center for Infectious Diseases"/>
            <person name="Earl A."/>
            <person name="Manson A."/>
            <person name="Gilmore M."/>
            <person name="Schwartman J."/>
            <person name="Shea T."/>
            <person name="Abouelleil A."/>
            <person name="Cao P."/>
            <person name="Chapman S."/>
            <person name="Cusick C."/>
            <person name="Young S."/>
            <person name="Neafsey D."/>
            <person name="Nusbaum C."/>
            <person name="Birren B."/>
        </authorList>
    </citation>
    <scope>NUCLEOTIDE SEQUENCE</scope>
    <source>
        <strain evidence="9">9D6_DIV0238</strain>
    </source>
</reference>
<reference evidence="9" key="2">
    <citation type="submission" date="2017-05" db="EMBL/GenBank/DDBJ databases">
        <authorList>
            <consortium name="The Broad Institute Genomics Platform"/>
            <consortium name="The Broad Institute Genomic Center for Infectious Diseases"/>
            <person name="Earl A."/>
            <person name="Manson A."/>
            <person name="Schwartman J."/>
            <person name="Gilmore M."/>
            <person name="Abouelleil A."/>
            <person name="Cao P."/>
            <person name="Chapman S."/>
            <person name="Cusick C."/>
            <person name="Shea T."/>
            <person name="Young S."/>
            <person name="Neafsey D."/>
            <person name="Nusbaum C."/>
            <person name="Birren B."/>
        </authorList>
    </citation>
    <scope>NUCLEOTIDE SEQUENCE</scope>
    <source>
        <strain evidence="9">9D6_DIV0238</strain>
    </source>
</reference>
<name>A0A200IZS5_9ENTE</name>
<keyword evidence="2" id="KW-0964">Secreted</keyword>
<keyword evidence="10" id="KW-1185">Reference proteome</keyword>
<evidence type="ECO:0000256" key="5">
    <source>
        <dbReference type="SAM" id="MobiDB-lite"/>
    </source>
</evidence>
<dbReference type="EMBL" id="CP147246">
    <property type="protein sequence ID" value="WYJ94530.1"/>
    <property type="molecule type" value="Genomic_DNA"/>
</dbReference>
<evidence type="ECO:0000313" key="8">
    <source>
        <dbReference type="EMBL" id="OUZ30438.1"/>
    </source>
</evidence>
<keyword evidence="4" id="KW-0572">Peptidoglycan-anchor</keyword>
<protein>
    <recommendedName>
        <fullName evidence="7">Gram-positive cocci surface proteins LPxTG domain-containing protein</fullName>
    </recommendedName>
</protein>
<dbReference type="RefSeq" id="WP_087641804.1">
    <property type="nucleotide sequence ID" value="NZ_CP147246.1"/>
</dbReference>
<keyword evidence="3" id="KW-0732">Signal</keyword>
<evidence type="ECO:0000256" key="3">
    <source>
        <dbReference type="ARBA" id="ARBA00022729"/>
    </source>
</evidence>
<evidence type="ECO:0000256" key="4">
    <source>
        <dbReference type="ARBA" id="ARBA00023088"/>
    </source>
</evidence>
<dbReference type="OrthoDB" id="2193592at2"/>
<keyword evidence="6" id="KW-0812">Transmembrane</keyword>
<evidence type="ECO:0000256" key="1">
    <source>
        <dbReference type="ARBA" id="ARBA00022512"/>
    </source>
</evidence>
<dbReference type="Pfam" id="PF00746">
    <property type="entry name" value="Gram_pos_anchor"/>
    <property type="match status" value="1"/>
</dbReference>
<evidence type="ECO:0000313" key="9">
    <source>
        <dbReference type="EMBL" id="WYJ94530.1"/>
    </source>
</evidence>
<sequence>MKQINKIQFVLLPIIFLALSFGTINEAWAVEEGGQVQTNAGVVLRKAKTTSSQTSDSSNEPLTPKEKPVGRLPQTGDLVTISLLISGGIVLIVTLSLLFLKGNAERRGD</sequence>
<feature type="domain" description="Gram-positive cocci surface proteins LPxTG" evidence="7">
    <location>
        <begin position="65"/>
        <end position="101"/>
    </location>
</feature>